<name>A0A4Q7ZNI3_9ACTN</name>
<gene>
    <name evidence="2" type="ORF">EV385_4081</name>
</gene>
<proteinExistence type="predicted"/>
<keyword evidence="3" id="KW-1185">Reference proteome</keyword>
<evidence type="ECO:0000313" key="2">
    <source>
        <dbReference type="EMBL" id="RZU52234.1"/>
    </source>
</evidence>
<dbReference type="RefSeq" id="WP_130510873.1">
    <property type="nucleotide sequence ID" value="NZ_SHKY01000001.1"/>
</dbReference>
<dbReference type="Proteomes" id="UP000292564">
    <property type="component" value="Unassembled WGS sequence"/>
</dbReference>
<keyword evidence="1" id="KW-0812">Transmembrane</keyword>
<dbReference type="OrthoDB" id="3378428at2"/>
<evidence type="ECO:0000313" key="3">
    <source>
        <dbReference type="Proteomes" id="UP000292564"/>
    </source>
</evidence>
<evidence type="ECO:0000256" key="1">
    <source>
        <dbReference type="SAM" id="Phobius"/>
    </source>
</evidence>
<dbReference type="EMBL" id="SHKY01000001">
    <property type="protein sequence ID" value="RZU52234.1"/>
    <property type="molecule type" value="Genomic_DNA"/>
</dbReference>
<keyword evidence="1" id="KW-1133">Transmembrane helix</keyword>
<accession>A0A4Q7ZNI3</accession>
<feature type="transmembrane region" description="Helical" evidence="1">
    <location>
        <begin position="132"/>
        <end position="152"/>
    </location>
</feature>
<keyword evidence="1" id="KW-0472">Membrane</keyword>
<sequence length="179" mass="18759">MRKSRGIASVLMAVLGVVMAGAGPVLALQGVQAQREVRHELAAQKIAFPTDQAKLPDALKRYAGEKVTTGGEAKAYAEFISAQVAQATGGRTYQELSAQPAAGGQLTQAQQTALMGEALRGSLLSANQAENLSWLLIGLGVLLTAIGAVFALTGFSMRPPRIVVPDSPEALESLHLRLR</sequence>
<comment type="caution">
    <text evidence="2">The sequence shown here is derived from an EMBL/GenBank/DDBJ whole genome shotgun (WGS) entry which is preliminary data.</text>
</comment>
<dbReference type="AlphaFoldDB" id="A0A4Q7ZNI3"/>
<protein>
    <submittedName>
        <fullName evidence="2">Uncharacterized protein</fullName>
    </submittedName>
</protein>
<organism evidence="2 3">
    <name type="scientific">Krasilnikovia cinnamomea</name>
    <dbReference type="NCBI Taxonomy" id="349313"/>
    <lineage>
        <taxon>Bacteria</taxon>
        <taxon>Bacillati</taxon>
        <taxon>Actinomycetota</taxon>
        <taxon>Actinomycetes</taxon>
        <taxon>Micromonosporales</taxon>
        <taxon>Micromonosporaceae</taxon>
        <taxon>Krasilnikovia</taxon>
    </lineage>
</organism>
<reference evidence="2 3" key="1">
    <citation type="submission" date="2019-02" db="EMBL/GenBank/DDBJ databases">
        <title>Sequencing the genomes of 1000 actinobacteria strains.</title>
        <authorList>
            <person name="Klenk H.-P."/>
        </authorList>
    </citation>
    <scope>NUCLEOTIDE SEQUENCE [LARGE SCALE GENOMIC DNA]</scope>
    <source>
        <strain evidence="2 3">DSM 45162</strain>
    </source>
</reference>